<accession>A0A7X5V482</accession>
<proteinExistence type="predicted"/>
<organism evidence="2 3">
    <name type="scientific">Sphingomonas leidyi</name>
    <dbReference type="NCBI Taxonomy" id="68569"/>
    <lineage>
        <taxon>Bacteria</taxon>
        <taxon>Pseudomonadati</taxon>
        <taxon>Pseudomonadota</taxon>
        <taxon>Alphaproteobacteria</taxon>
        <taxon>Sphingomonadales</taxon>
        <taxon>Sphingomonadaceae</taxon>
        <taxon>Sphingomonas</taxon>
    </lineage>
</organism>
<sequence length="137" mass="15399">MTEHAGPGERAEVARRNRFWLMMSGFMLLGAVIGGTLVAIEKSPSGSLPAIWAITITVIFVAVLGGGTWYFYRDIDEVERQDNLIAGTIAINFYALVYPAWFFLWKGGLVREPDHEILFVATVIVMSAVYFWKKLRP</sequence>
<evidence type="ECO:0000313" key="3">
    <source>
        <dbReference type="Proteomes" id="UP000564677"/>
    </source>
</evidence>
<keyword evidence="1" id="KW-0472">Membrane</keyword>
<dbReference type="RefSeq" id="WP_167301291.1">
    <property type="nucleotide sequence ID" value="NZ_JAASQV010000005.1"/>
</dbReference>
<comment type="caution">
    <text evidence="2">The sequence shown here is derived from an EMBL/GenBank/DDBJ whole genome shotgun (WGS) entry which is preliminary data.</text>
</comment>
<keyword evidence="1" id="KW-1133">Transmembrane helix</keyword>
<dbReference type="AlphaFoldDB" id="A0A7X5V482"/>
<evidence type="ECO:0000256" key="1">
    <source>
        <dbReference type="SAM" id="Phobius"/>
    </source>
</evidence>
<dbReference type="EMBL" id="JAASQV010000005">
    <property type="protein sequence ID" value="NIJ66977.1"/>
    <property type="molecule type" value="Genomic_DNA"/>
</dbReference>
<keyword evidence="3" id="KW-1185">Reference proteome</keyword>
<feature type="transmembrane region" description="Helical" evidence="1">
    <location>
        <begin position="19"/>
        <end position="40"/>
    </location>
</feature>
<reference evidence="2 3" key="1">
    <citation type="submission" date="2020-03" db="EMBL/GenBank/DDBJ databases">
        <title>Genomic Encyclopedia of Type Strains, Phase IV (KMG-IV): sequencing the most valuable type-strain genomes for metagenomic binning, comparative biology and taxonomic classification.</title>
        <authorList>
            <person name="Goeker M."/>
        </authorList>
    </citation>
    <scope>NUCLEOTIDE SEQUENCE [LARGE SCALE GENOMIC DNA]</scope>
    <source>
        <strain evidence="2 3">DSM 4733</strain>
    </source>
</reference>
<gene>
    <name evidence="2" type="ORF">FHR20_003955</name>
</gene>
<protein>
    <submittedName>
        <fullName evidence="2">Uncharacterized protein</fullName>
    </submittedName>
</protein>
<feature type="transmembrane region" description="Helical" evidence="1">
    <location>
        <begin position="116"/>
        <end position="132"/>
    </location>
</feature>
<evidence type="ECO:0000313" key="2">
    <source>
        <dbReference type="EMBL" id="NIJ66977.1"/>
    </source>
</evidence>
<keyword evidence="1" id="KW-0812">Transmembrane</keyword>
<feature type="transmembrane region" description="Helical" evidence="1">
    <location>
        <begin position="52"/>
        <end position="72"/>
    </location>
</feature>
<name>A0A7X5V482_9SPHN</name>
<feature type="transmembrane region" description="Helical" evidence="1">
    <location>
        <begin position="84"/>
        <end position="104"/>
    </location>
</feature>
<dbReference type="Proteomes" id="UP000564677">
    <property type="component" value="Unassembled WGS sequence"/>
</dbReference>